<evidence type="ECO:0000313" key="1">
    <source>
        <dbReference type="EMBL" id="ACB54606.1"/>
    </source>
</evidence>
<organism evidence="1 2">
    <name type="scientific">Crocosphaera subtropica (strain ATCC 51142 / BH68)</name>
    <name type="common">Cyanothece sp. (strain ATCC 51142)</name>
    <dbReference type="NCBI Taxonomy" id="43989"/>
    <lineage>
        <taxon>Bacteria</taxon>
        <taxon>Bacillati</taxon>
        <taxon>Cyanobacteriota</taxon>
        <taxon>Cyanophyceae</taxon>
        <taxon>Oscillatoriophycideae</taxon>
        <taxon>Chroococcales</taxon>
        <taxon>Aphanothecaceae</taxon>
        <taxon>Crocosphaera</taxon>
        <taxon>Crocosphaera subtropica</taxon>
    </lineage>
</organism>
<dbReference type="Proteomes" id="UP000001203">
    <property type="component" value="Plasmid B"/>
</dbReference>
<geneLocation type="plasmid" evidence="1 2">
    <name>B</name>
</geneLocation>
<dbReference type="AlphaFoldDB" id="B1X395"/>
<sequence length="42" mass="5087">MGKYYIFFVLVEELILTQKILRFLTFALSLDVFKRILFSNKQ</sequence>
<dbReference type="EMBL" id="CP000809">
    <property type="protein sequence ID" value="ACB54606.1"/>
    <property type="molecule type" value="Genomic_DNA"/>
</dbReference>
<name>B1X395_CROS5</name>
<proteinExistence type="predicted"/>
<dbReference type="HOGENOM" id="CLU_3250294_0_0_3"/>
<evidence type="ECO:0000313" key="2">
    <source>
        <dbReference type="Proteomes" id="UP000001203"/>
    </source>
</evidence>
<gene>
    <name evidence="1" type="ordered locus">cce_5260</name>
</gene>
<dbReference type="KEGG" id="cyt:cce_5260"/>
<protein>
    <submittedName>
        <fullName evidence="1">Uncharacterized protein</fullName>
    </submittedName>
</protein>
<keyword evidence="2" id="KW-1185">Reference proteome</keyword>
<accession>B1X395</accession>
<reference evidence="1 2" key="1">
    <citation type="journal article" date="2008" name="Proc. Natl. Acad. Sci. U.S.A.">
        <title>The genome of Cyanothece 51142, a unicellular diazotrophic cyanobacterium important in the marine nitrogen cycle.</title>
        <authorList>
            <person name="Welsh E.A."/>
            <person name="Liberton M."/>
            <person name="Stoeckel J."/>
            <person name="Loh T."/>
            <person name="Elvitigala T."/>
            <person name="Wang C."/>
            <person name="Wollam A."/>
            <person name="Fulton R.S."/>
            <person name="Clifton S.W."/>
            <person name="Jacobs J.M."/>
            <person name="Aurora R."/>
            <person name="Ghosh B.K."/>
            <person name="Sherman L.A."/>
            <person name="Smith R.D."/>
            <person name="Wilson R.K."/>
            <person name="Pakrasi H.B."/>
        </authorList>
    </citation>
    <scope>NUCLEOTIDE SEQUENCE [LARGE SCALE GENOMIC DNA]</scope>
    <source>
        <strain evidence="2">ATCC 51142 / BH68</strain>
        <plasmid evidence="2">B</plasmid>
    </source>
</reference>
<keyword evidence="1" id="KW-0614">Plasmid</keyword>